<evidence type="ECO:0000256" key="1">
    <source>
        <dbReference type="SAM" id="SignalP"/>
    </source>
</evidence>
<feature type="chain" id="PRO_5045402697" evidence="1">
    <location>
        <begin position="26"/>
        <end position="373"/>
    </location>
</feature>
<keyword evidence="4" id="KW-1185">Reference proteome</keyword>
<dbReference type="Gene3D" id="2.60.40.1120">
    <property type="entry name" value="Carboxypeptidase-like, regulatory domain"/>
    <property type="match status" value="1"/>
</dbReference>
<gene>
    <name evidence="3" type="ORF">I8J29_08390</name>
</gene>
<evidence type="ECO:0000313" key="4">
    <source>
        <dbReference type="Proteomes" id="UP000670947"/>
    </source>
</evidence>
<reference evidence="3 4" key="1">
    <citation type="submission" date="2021-03" db="EMBL/GenBank/DDBJ databases">
        <title>Paenibacillus artemisicola MWE-103 whole genome sequence.</title>
        <authorList>
            <person name="Ham Y.J."/>
        </authorList>
    </citation>
    <scope>NUCLEOTIDE SEQUENCE [LARGE SCALE GENOMIC DNA]</scope>
    <source>
        <strain evidence="3 4">MWE-103</strain>
    </source>
</reference>
<dbReference type="SUPFAM" id="SSF49464">
    <property type="entry name" value="Carboxypeptidase regulatory domain-like"/>
    <property type="match status" value="1"/>
</dbReference>
<protein>
    <submittedName>
        <fullName evidence="3">Carboxypeptidase regulatory-like domain-containing protein</fullName>
    </submittedName>
</protein>
<dbReference type="EMBL" id="JAGGDJ010000004">
    <property type="protein sequence ID" value="MBO7744209.1"/>
    <property type="molecule type" value="Genomic_DNA"/>
</dbReference>
<dbReference type="InterPro" id="IPR012854">
    <property type="entry name" value="Cu_amine_oxidase-like_N"/>
</dbReference>
<organism evidence="3 4">
    <name type="scientific">Paenibacillus artemisiicola</name>
    <dbReference type="NCBI Taxonomy" id="1172618"/>
    <lineage>
        <taxon>Bacteria</taxon>
        <taxon>Bacillati</taxon>
        <taxon>Bacillota</taxon>
        <taxon>Bacilli</taxon>
        <taxon>Bacillales</taxon>
        <taxon>Paenibacillaceae</taxon>
        <taxon>Paenibacillus</taxon>
    </lineage>
</organism>
<name>A0ABS3W7D8_9BACL</name>
<dbReference type="Pfam" id="PF13620">
    <property type="entry name" value="CarboxypepD_reg"/>
    <property type="match status" value="1"/>
</dbReference>
<feature type="signal peptide" evidence="1">
    <location>
        <begin position="1"/>
        <end position="25"/>
    </location>
</feature>
<comment type="caution">
    <text evidence="3">The sequence shown here is derived from an EMBL/GenBank/DDBJ whole genome shotgun (WGS) entry which is preliminary data.</text>
</comment>
<proteinExistence type="predicted"/>
<accession>A0ABS3W7D8</accession>
<dbReference type="SUPFAM" id="SSF55383">
    <property type="entry name" value="Copper amine oxidase, domain N"/>
    <property type="match status" value="1"/>
</dbReference>
<dbReference type="InterPro" id="IPR008969">
    <property type="entry name" value="CarboxyPept-like_regulatory"/>
</dbReference>
<dbReference type="InterPro" id="IPR036582">
    <property type="entry name" value="Mao_N_sf"/>
</dbReference>
<evidence type="ECO:0000259" key="2">
    <source>
        <dbReference type="Pfam" id="PF07833"/>
    </source>
</evidence>
<sequence>MQHRITKGLAMLMSLLLLSAAIPHAARAAAKPIRVYVDGEPLRFGGAQPVSEDGRLLVPFRALFETLGFTVQWTGSGGSGRAVGTKAGLKLELTIDSRVAKVNGKNATLDVPARVVRGSTLVPLRFVSENGGFRVDYESGGGATEIRIASSGGTGGNPGSAGGSAGDEPYVVKGRVVDEQGRPVEGAAVFADNQLLYNSNLTATTDANGNYRIELPRLATTWHMGGSYEAAADGETYRVDLTPANDAPFAGNTGAVRDFTLRKETAFGELYYYLSLDDIAAGYSEQYVEVALTPAGGGKAFAGPGFHFPGGFGRNDVPVGTYKATARYAPPGEQPVAMTVRVRNKGAYADSATFAFEELVPGVYQAELEMKLP</sequence>
<dbReference type="Gene3D" id="3.30.457.10">
    <property type="entry name" value="Copper amine oxidase-like, N-terminal domain"/>
    <property type="match status" value="1"/>
</dbReference>
<dbReference type="Pfam" id="PF07833">
    <property type="entry name" value="Cu_amine_oxidN1"/>
    <property type="match status" value="1"/>
</dbReference>
<dbReference type="RefSeq" id="WP_208847177.1">
    <property type="nucleotide sequence ID" value="NZ_JAGGDJ010000004.1"/>
</dbReference>
<feature type="domain" description="Copper amine oxidase-like N-terminal" evidence="2">
    <location>
        <begin position="37"/>
        <end position="141"/>
    </location>
</feature>
<keyword evidence="1" id="KW-0732">Signal</keyword>
<evidence type="ECO:0000313" key="3">
    <source>
        <dbReference type="EMBL" id="MBO7744209.1"/>
    </source>
</evidence>
<dbReference type="Proteomes" id="UP000670947">
    <property type="component" value="Unassembled WGS sequence"/>
</dbReference>